<protein>
    <submittedName>
        <fullName evidence="2">Uncharacterized protein</fullName>
    </submittedName>
</protein>
<organism evidence="2">
    <name type="scientific">Arundo donax</name>
    <name type="common">Giant reed</name>
    <name type="synonym">Donax arundinaceus</name>
    <dbReference type="NCBI Taxonomy" id="35708"/>
    <lineage>
        <taxon>Eukaryota</taxon>
        <taxon>Viridiplantae</taxon>
        <taxon>Streptophyta</taxon>
        <taxon>Embryophyta</taxon>
        <taxon>Tracheophyta</taxon>
        <taxon>Spermatophyta</taxon>
        <taxon>Magnoliopsida</taxon>
        <taxon>Liliopsida</taxon>
        <taxon>Poales</taxon>
        <taxon>Poaceae</taxon>
        <taxon>PACMAD clade</taxon>
        <taxon>Arundinoideae</taxon>
        <taxon>Arundineae</taxon>
        <taxon>Arundo</taxon>
    </lineage>
</organism>
<sequence>MAVAITHDHLSQPSTGGEQGKAVAAGTKRGMGSSPSRKRLWRKPSRRGERRKAR</sequence>
<feature type="compositionally biased region" description="Basic and acidic residues" evidence="1">
    <location>
        <begin position="1"/>
        <end position="10"/>
    </location>
</feature>
<dbReference type="AlphaFoldDB" id="A0A0A9H9L8"/>
<feature type="compositionally biased region" description="Basic residues" evidence="1">
    <location>
        <begin position="36"/>
        <end position="54"/>
    </location>
</feature>
<accession>A0A0A9H9L8</accession>
<proteinExistence type="predicted"/>
<evidence type="ECO:0000256" key="1">
    <source>
        <dbReference type="SAM" id="MobiDB-lite"/>
    </source>
</evidence>
<name>A0A0A9H9L8_ARUDO</name>
<feature type="region of interest" description="Disordered" evidence="1">
    <location>
        <begin position="1"/>
        <end position="54"/>
    </location>
</feature>
<dbReference type="EMBL" id="GBRH01164444">
    <property type="protein sequence ID" value="JAE33452.1"/>
    <property type="molecule type" value="Transcribed_RNA"/>
</dbReference>
<reference evidence="2" key="1">
    <citation type="submission" date="2014-09" db="EMBL/GenBank/DDBJ databases">
        <authorList>
            <person name="Magalhaes I.L.F."/>
            <person name="Oliveira U."/>
            <person name="Santos F.R."/>
            <person name="Vidigal T.H.D.A."/>
            <person name="Brescovit A.D."/>
            <person name="Santos A.J."/>
        </authorList>
    </citation>
    <scope>NUCLEOTIDE SEQUENCE</scope>
    <source>
        <tissue evidence="2">Shoot tissue taken approximately 20 cm above the soil surface</tissue>
    </source>
</reference>
<reference evidence="2" key="2">
    <citation type="journal article" date="2015" name="Data Brief">
        <title>Shoot transcriptome of the giant reed, Arundo donax.</title>
        <authorList>
            <person name="Barrero R.A."/>
            <person name="Guerrero F.D."/>
            <person name="Moolhuijzen P."/>
            <person name="Goolsby J.A."/>
            <person name="Tidwell J."/>
            <person name="Bellgard S.E."/>
            <person name="Bellgard M.I."/>
        </authorList>
    </citation>
    <scope>NUCLEOTIDE SEQUENCE</scope>
    <source>
        <tissue evidence="2">Shoot tissue taken approximately 20 cm above the soil surface</tissue>
    </source>
</reference>
<evidence type="ECO:0000313" key="2">
    <source>
        <dbReference type="EMBL" id="JAE33452.1"/>
    </source>
</evidence>